<evidence type="ECO:0000313" key="2">
    <source>
        <dbReference type="EMBL" id="WPR91089.1"/>
    </source>
</evidence>
<keyword evidence="3" id="KW-1185">Reference proteome</keyword>
<organism evidence="2 3">
    <name type="scientific">Microbacterium rhizosphaerae</name>
    <dbReference type="NCBI Taxonomy" id="1678237"/>
    <lineage>
        <taxon>Bacteria</taxon>
        <taxon>Bacillati</taxon>
        <taxon>Actinomycetota</taxon>
        <taxon>Actinomycetes</taxon>
        <taxon>Micrococcales</taxon>
        <taxon>Microbacteriaceae</taxon>
        <taxon>Microbacterium</taxon>
    </lineage>
</organism>
<gene>
    <name evidence="2" type="ORF">SM116_07320</name>
</gene>
<dbReference type="InterPro" id="IPR006151">
    <property type="entry name" value="Shikm_DH/Glu-tRNA_Rdtase"/>
</dbReference>
<dbReference type="InterPro" id="IPR036291">
    <property type="entry name" value="NAD(P)-bd_dom_sf"/>
</dbReference>
<dbReference type="RefSeq" id="WP_320943790.1">
    <property type="nucleotide sequence ID" value="NZ_BAABEU010000009.1"/>
</dbReference>
<accession>A0ABZ0SQ52</accession>
<protein>
    <submittedName>
        <fullName evidence="2">Semialdehyde dehydrogenase</fullName>
    </submittedName>
</protein>
<dbReference type="SUPFAM" id="SSF51735">
    <property type="entry name" value="NAD(P)-binding Rossmann-fold domains"/>
    <property type="match status" value="1"/>
</dbReference>
<evidence type="ECO:0000259" key="1">
    <source>
        <dbReference type="Pfam" id="PF01488"/>
    </source>
</evidence>
<dbReference type="Pfam" id="PF01488">
    <property type="entry name" value="Shikimate_DH"/>
    <property type="match status" value="1"/>
</dbReference>
<feature type="domain" description="Quinate/shikimate 5-dehydrogenase/glutamyl-tRNA reductase" evidence="1">
    <location>
        <begin position="154"/>
        <end position="262"/>
    </location>
</feature>
<dbReference type="Gene3D" id="3.40.50.720">
    <property type="entry name" value="NAD(P)-binding Rossmann-like Domain"/>
    <property type="match status" value="1"/>
</dbReference>
<name>A0ABZ0SQ52_9MICO</name>
<dbReference type="EMBL" id="CP139368">
    <property type="protein sequence ID" value="WPR91089.1"/>
    <property type="molecule type" value="Genomic_DNA"/>
</dbReference>
<sequence length="358" mass="37809">MTDQQPPASGKFAFLVHPRTDVAADMARVWRPLGRIPARTWERGLRRLPVPPLTLAAVHRRDTAADEPDGWIIVVPATPRQLLTEDRRWALGRVEGAIDKAQALGASIVGLGALTAPATGAGRMLRERPGLTVTTGNAFTAHLTVEGLRRLVAAASGSHIAIVGATGSVGSCVVRMLAEEPLGSDLTLVSRGGPRLEALAAEVRGTGMDVRSSTSMDAVRDADVVLVLTSATDALLGSQHLKHGALVLDDTQPRNTDPHLKQERPDVLVIDGGVASIPGIDIRGDIGLPRGLAYACLCETMLMTFDGQATSSTGQASVEHALRMRDAARRFAHLGFSLADPLSFGRRTAWPAPARVGA</sequence>
<evidence type="ECO:0000313" key="3">
    <source>
        <dbReference type="Proteomes" id="UP001323798"/>
    </source>
</evidence>
<proteinExistence type="predicted"/>
<reference evidence="2 3" key="1">
    <citation type="submission" date="2023-11" db="EMBL/GenBank/DDBJ databases">
        <title>Genome sequence of Microbacterium rhizosphaerae KACC 19337.</title>
        <authorList>
            <person name="Choi H."/>
            <person name="Kim S."/>
            <person name="Kim Y."/>
            <person name="Kwon S.-W."/>
            <person name="Heo J."/>
        </authorList>
    </citation>
    <scope>NUCLEOTIDE SEQUENCE [LARGE SCALE GENOMIC DNA]</scope>
    <source>
        <strain evidence="2 3">KACC 19337</strain>
    </source>
</reference>
<dbReference type="Proteomes" id="UP001323798">
    <property type="component" value="Chromosome"/>
</dbReference>